<evidence type="ECO:0000313" key="2">
    <source>
        <dbReference type="Proteomes" id="UP000823775"/>
    </source>
</evidence>
<comment type="caution">
    <text evidence="1">The sequence shown here is derived from an EMBL/GenBank/DDBJ whole genome shotgun (WGS) entry which is preliminary data.</text>
</comment>
<gene>
    <name evidence="1" type="ORF">HAX54_020443</name>
</gene>
<protein>
    <submittedName>
        <fullName evidence="1">Uncharacterized protein</fullName>
    </submittedName>
</protein>
<proteinExistence type="predicted"/>
<keyword evidence="2" id="KW-1185">Reference proteome</keyword>
<reference evidence="1 2" key="1">
    <citation type="journal article" date="2021" name="BMC Genomics">
        <title>Datura genome reveals duplications of psychoactive alkaloid biosynthetic genes and high mutation rate following tissue culture.</title>
        <authorList>
            <person name="Rajewski A."/>
            <person name="Carter-House D."/>
            <person name="Stajich J."/>
            <person name="Litt A."/>
        </authorList>
    </citation>
    <scope>NUCLEOTIDE SEQUENCE [LARGE SCALE GENOMIC DNA]</scope>
    <source>
        <strain evidence="1">AR-01</strain>
    </source>
</reference>
<sequence>RVESRMWEQCGGIANSSGKVCKCGRMERHSMAWALSGHRQWHTSLWQVSLLDQLGVSKALLDEWRMIIKARHEGSKDIARGKTEMAWTKENAVGMSAVARQWQSSRKMQLGKLSSGGADVLAQRTGLWCQDWAQQGMCARESSQLGAHARHMQAVSLCNRFSLHSLYFALAFEI</sequence>
<name>A0ABS8Y548_DATST</name>
<dbReference type="EMBL" id="JACEIK010024682">
    <property type="protein sequence ID" value="MCE5166486.1"/>
    <property type="molecule type" value="Genomic_DNA"/>
</dbReference>
<organism evidence="1 2">
    <name type="scientific">Datura stramonium</name>
    <name type="common">Jimsonweed</name>
    <name type="synonym">Common thornapple</name>
    <dbReference type="NCBI Taxonomy" id="4076"/>
    <lineage>
        <taxon>Eukaryota</taxon>
        <taxon>Viridiplantae</taxon>
        <taxon>Streptophyta</taxon>
        <taxon>Embryophyta</taxon>
        <taxon>Tracheophyta</taxon>
        <taxon>Spermatophyta</taxon>
        <taxon>Magnoliopsida</taxon>
        <taxon>eudicotyledons</taxon>
        <taxon>Gunneridae</taxon>
        <taxon>Pentapetalae</taxon>
        <taxon>asterids</taxon>
        <taxon>lamiids</taxon>
        <taxon>Solanales</taxon>
        <taxon>Solanaceae</taxon>
        <taxon>Solanoideae</taxon>
        <taxon>Datureae</taxon>
        <taxon>Datura</taxon>
    </lineage>
</organism>
<accession>A0ABS8Y548</accession>
<evidence type="ECO:0000313" key="1">
    <source>
        <dbReference type="EMBL" id="MCE5166486.1"/>
    </source>
</evidence>
<feature type="non-terminal residue" evidence="1">
    <location>
        <position position="1"/>
    </location>
</feature>
<dbReference type="Proteomes" id="UP000823775">
    <property type="component" value="Unassembled WGS sequence"/>
</dbReference>